<feature type="transmembrane region" description="Helical" evidence="6">
    <location>
        <begin position="247"/>
        <end position="265"/>
    </location>
</feature>
<keyword evidence="3 6" id="KW-0812">Transmembrane</keyword>
<dbReference type="InterPro" id="IPR037185">
    <property type="entry name" value="EmrE-like"/>
</dbReference>
<feature type="transmembrane region" description="Helical" evidence="6">
    <location>
        <begin position="94"/>
        <end position="115"/>
    </location>
</feature>
<dbReference type="EMBL" id="CP146606">
    <property type="protein sequence ID" value="WYK16656.1"/>
    <property type="molecule type" value="Genomic_DNA"/>
</dbReference>
<protein>
    <submittedName>
        <fullName evidence="8">DMT family transporter</fullName>
    </submittedName>
</protein>
<evidence type="ECO:0000256" key="2">
    <source>
        <dbReference type="ARBA" id="ARBA00007362"/>
    </source>
</evidence>
<feature type="transmembrane region" description="Helical" evidence="6">
    <location>
        <begin position="70"/>
        <end position="88"/>
    </location>
</feature>
<comment type="subcellular location">
    <subcellularLocation>
        <location evidence="1">Membrane</location>
        <topology evidence="1">Multi-pass membrane protein</topology>
    </subcellularLocation>
</comment>
<comment type="similarity">
    <text evidence="2">Belongs to the EamA transporter family.</text>
</comment>
<feature type="domain" description="EamA" evidence="7">
    <location>
        <begin position="7"/>
        <end position="138"/>
    </location>
</feature>
<accession>A0ABZ2TAF0</accession>
<dbReference type="PANTHER" id="PTHR32322:SF2">
    <property type="entry name" value="EAMA DOMAIN-CONTAINING PROTEIN"/>
    <property type="match status" value="1"/>
</dbReference>
<gene>
    <name evidence="8" type="ORF">RZS32_009395</name>
</gene>
<dbReference type="InterPro" id="IPR050638">
    <property type="entry name" value="AA-Vitamin_Transporters"/>
</dbReference>
<evidence type="ECO:0000256" key="3">
    <source>
        <dbReference type="ARBA" id="ARBA00022692"/>
    </source>
</evidence>
<evidence type="ECO:0000259" key="7">
    <source>
        <dbReference type="Pfam" id="PF00892"/>
    </source>
</evidence>
<feature type="transmembrane region" description="Helical" evidence="6">
    <location>
        <begin position="38"/>
        <end position="58"/>
    </location>
</feature>
<proteinExistence type="inferred from homology"/>
<dbReference type="SUPFAM" id="SSF103481">
    <property type="entry name" value="Multidrug resistance efflux transporter EmrE"/>
    <property type="match status" value="2"/>
</dbReference>
<dbReference type="Proteomes" id="UP001281305">
    <property type="component" value="Chromosome"/>
</dbReference>
<dbReference type="Pfam" id="PF00892">
    <property type="entry name" value="EamA"/>
    <property type="match status" value="2"/>
</dbReference>
<name>A0ABZ2TAF0_9RHOB</name>
<evidence type="ECO:0000256" key="4">
    <source>
        <dbReference type="ARBA" id="ARBA00022989"/>
    </source>
</evidence>
<feature type="transmembrane region" description="Helical" evidence="6">
    <location>
        <begin position="182"/>
        <end position="202"/>
    </location>
</feature>
<sequence length="296" mass="31931">MKEAQRGHAAMLAFSALIAGSFALGSMAAPHIAPTALNAVRFVLAGVLVGTVAWFTVGIPRRTFQAPWRYLLLGGSMGLYFVMMFEGLKTAPPVSASAVFTLTPIMSGFFGYLLLRQRMTHRMAMALSIGAAGALWVIFRADLNALIRLEVGRGEIIFFFGCIAHALYTPMVRKLNRGEHPIVFSFGAVVGAALLLLITGWRDMASTEWSALPAIVWITIFYTAVVATAVTFVLLQFASLRLPSAKVMAYTYLTPTWVIAWQAALGHGLPSIWSLGGIALTIVALLLLLKDEPLAG</sequence>
<evidence type="ECO:0000256" key="6">
    <source>
        <dbReference type="SAM" id="Phobius"/>
    </source>
</evidence>
<keyword evidence="4 6" id="KW-1133">Transmembrane helix</keyword>
<feature type="transmembrane region" description="Helical" evidence="6">
    <location>
        <begin position="271"/>
        <end position="289"/>
    </location>
</feature>
<evidence type="ECO:0000256" key="1">
    <source>
        <dbReference type="ARBA" id="ARBA00004141"/>
    </source>
</evidence>
<organism evidence="8 9">
    <name type="scientific">Roseovarius rhodophyticola</name>
    <dbReference type="NCBI Taxonomy" id="3080827"/>
    <lineage>
        <taxon>Bacteria</taxon>
        <taxon>Pseudomonadati</taxon>
        <taxon>Pseudomonadota</taxon>
        <taxon>Alphaproteobacteria</taxon>
        <taxon>Rhodobacterales</taxon>
        <taxon>Roseobacteraceae</taxon>
        <taxon>Roseovarius</taxon>
    </lineage>
</organism>
<feature type="transmembrane region" description="Helical" evidence="6">
    <location>
        <begin position="151"/>
        <end position="170"/>
    </location>
</feature>
<evidence type="ECO:0000313" key="9">
    <source>
        <dbReference type="Proteomes" id="UP001281305"/>
    </source>
</evidence>
<keyword evidence="5 6" id="KW-0472">Membrane</keyword>
<feature type="transmembrane region" description="Helical" evidence="6">
    <location>
        <begin position="122"/>
        <end position="139"/>
    </location>
</feature>
<dbReference type="RefSeq" id="WP_317056723.1">
    <property type="nucleotide sequence ID" value="NZ_CP146606.1"/>
</dbReference>
<feature type="domain" description="EamA" evidence="7">
    <location>
        <begin position="153"/>
        <end position="289"/>
    </location>
</feature>
<keyword evidence="9" id="KW-1185">Reference proteome</keyword>
<reference evidence="8 9" key="1">
    <citation type="submission" date="2024-02" db="EMBL/GenBank/DDBJ databases">
        <title>Roseovarius strain W115 nov., isolated from a marine algae.</title>
        <authorList>
            <person name="Lee M.W."/>
            <person name="Lee J.K."/>
            <person name="Kim J.M."/>
            <person name="Choi D.G."/>
            <person name="Baek J.H."/>
            <person name="Bayburt H."/>
            <person name="Jung J.J."/>
            <person name="Han D.M."/>
            <person name="Jeon C.O."/>
        </authorList>
    </citation>
    <scope>NUCLEOTIDE SEQUENCE [LARGE SCALE GENOMIC DNA]</scope>
    <source>
        <strain evidence="8 9">W115</strain>
    </source>
</reference>
<evidence type="ECO:0000313" key="8">
    <source>
        <dbReference type="EMBL" id="WYK16656.1"/>
    </source>
</evidence>
<evidence type="ECO:0000256" key="5">
    <source>
        <dbReference type="ARBA" id="ARBA00023136"/>
    </source>
</evidence>
<dbReference type="PANTHER" id="PTHR32322">
    <property type="entry name" value="INNER MEMBRANE TRANSPORTER"/>
    <property type="match status" value="1"/>
</dbReference>
<feature type="transmembrane region" description="Helical" evidence="6">
    <location>
        <begin position="214"/>
        <end position="235"/>
    </location>
</feature>
<dbReference type="InterPro" id="IPR000620">
    <property type="entry name" value="EamA_dom"/>
</dbReference>